<gene>
    <name evidence="7" type="ORF">AL01_02310</name>
</gene>
<feature type="transmembrane region" description="Helical" evidence="6">
    <location>
        <begin position="194"/>
        <end position="215"/>
    </location>
</feature>
<feature type="transmembrane region" description="Helical" evidence="6">
    <location>
        <begin position="362"/>
        <end position="381"/>
    </location>
</feature>
<evidence type="ECO:0000256" key="1">
    <source>
        <dbReference type="ARBA" id="ARBA00004141"/>
    </source>
</evidence>
<evidence type="ECO:0000256" key="6">
    <source>
        <dbReference type="SAM" id="Phobius"/>
    </source>
</evidence>
<name>A0A1S8GRZ5_9PROT</name>
<feature type="transmembrane region" description="Helical" evidence="6">
    <location>
        <begin position="316"/>
        <end position="341"/>
    </location>
</feature>
<dbReference type="RefSeq" id="WP_077395629.1">
    <property type="nucleotide sequence ID" value="NZ_JATM01000001.1"/>
</dbReference>
<evidence type="ECO:0000256" key="3">
    <source>
        <dbReference type="ARBA" id="ARBA00022692"/>
    </source>
</evidence>
<evidence type="ECO:0000256" key="4">
    <source>
        <dbReference type="ARBA" id="ARBA00022989"/>
    </source>
</evidence>
<dbReference type="Proteomes" id="UP000200980">
    <property type="component" value="Unassembled WGS sequence"/>
</dbReference>
<comment type="caution">
    <text evidence="7">The sequence shown here is derived from an EMBL/GenBank/DDBJ whole genome shotgun (WGS) entry which is preliminary data.</text>
</comment>
<dbReference type="EMBL" id="JATM01000001">
    <property type="protein sequence ID" value="OOL19814.1"/>
    <property type="molecule type" value="Genomic_DNA"/>
</dbReference>
<dbReference type="GO" id="GO:0015171">
    <property type="term" value="F:amino acid transmembrane transporter activity"/>
    <property type="evidence" value="ECO:0007669"/>
    <property type="project" value="TreeGrafter"/>
</dbReference>
<comment type="subcellular location">
    <subcellularLocation>
        <location evidence="1">Membrane</location>
        <topology evidence="1">Multi-pass membrane protein</topology>
    </subcellularLocation>
</comment>
<dbReference type="Pfam" id="PF13520">
    <property type="entry name" value="AA_permease_2"/>
    <property type="match status" value="1"/>
</dbReference>
<protein>
    <submittedName>
        <fullName evidence="7">Amino acid permease</fullName>
    </submittedName>
</protein>
<keyword evidence="5 6" id="KW-0472">Membrane</keyword>
<keyword evidence="4 6" id="KW-1133">Transmembrane helix</keyword>
<evidence type="ECO:0000256" key="2">
    <source>
        <dbReference type="ARBA" id="ARBA00022448"/>
    </source>
</evidence>
<sequence>MNKARRKTLSQIQSAGEQHNFKRSLSATQLLLMGVGTAIGAGVYVITGTAAAEYAGPSVLLSFLIAAASCLFTAFCYGELASTFPVSGSAYAYAYLSMGEKMAWVIGWLLLLEYGIAGTAVAAGFSGYLTSLLKGCGIHLPDVITQTTFQSIPHSSSGLLTFHPSINLIGLAVMLFISLVLTRGIEAAARFNTAFVSIKIGVLALFVGVGVFYLHPANWHPFIPPSQGNFHFGVAGIFRAASIIFFAYGGFETVSTAAAEARNPTRDVPIGIIGSLVICTLVYVIVAAILLGIAPYQMLDVADPLAVATGLIHKPWLAFLINAGATIGLFSVLIGLLYAISRMVHAISHDGLLPRVFSVVHPHFRTPWLATLILGFIMGLMSATMPIALLGDLLCIGTTLAFAIVCFTVIWQRNKAPDAPRPFQVPLGGIRIRGVWLGVTPMLGIFFCLCMLVPLGLNMLHVTLHGNIIPFVFFVLYTGLGFATYLFYGRHNSTMKHPPSS</sequence>
<feature type="transmembrane region" description="Helical" evidence="6">
    <location>
        <begin position="387"/>
        <end position="411"/>
    </location>
</feature>
<dbReference type="PANTHER" id="PTHR43243">
    <property type="entry name" value="INNER MEMBRANE TRANSPORTER YGJI-RELATED"/>
    <property type="match status" value="1"/>
</dbReference>
<reference evidence="7 8" key="1">
    <citation type="journal article" date="2016" name="PLoS ONE">
        <title>Whole-Genome Sequence Analysis of Bombella intestini LMG 28161T, a Novel Acetic Acid Bacterium Isolated from the Crop of a Red-Tailed Bumble Bee, Bombus lapidarius.</title>
        <authorList>
            <person name="Li L."/>
            <person name="Illeghems K."/>
            <person name="Van Kerrebroeck S."/>
            <person name="Borremans W."/>
            <person name="Cleenwerck I."/>
            <person name="Smagghe G."/>
            <person name="De Vuyst L."/>
            <person name="Vandamme P."/>
        </authorList>
    </citation>
    <scope>NUCLEOTIDE SEQUENCE [LARGE SCALE GENOMIC DNA]</scope>
    <source>
        <strain evidence="7 8">R-52487</strain>
    </source>
</reference>
<evidence type="ECO:0000313" key="7">
    <source>
        <dbReference type="EMBL" id="OOL19814.1"/>
    </source>
</evidence>
<dbReference type="Gene3D" id="1.20.1740.10">
    <property type="entry name" value="Amino acid/polyamine transporter I"/>
    <property type="match status" value="1"/>
</dbReference>
<accession>A0A1S8GRZ5</accession>
<keyword evidence="3 6" id="KW-0812">Transmembrane</keyword>
<dbReference type="GO" id="GO:0016020">
    <property type="term" value="C:membrane"/>
    <property type="evidence" value="ECO:0007669"/>
    <property type="project" value="UniProtKB-SubCell"/>
</dbReference>
<feature type="transmembrane region" description="Helical" evidence="6">
    <location>
        <begin position="432"/>
        <end position="456"/>
    </location>
</feature>
<organism evidence="7 8">
    <name type="scientific">Bombella intestini</name>
    <dbReference type="NCBI Taxonomy" id="1539051"/>
    <lineage>
        <taxon>Bacteria</taxon>
        <taxon>Pseudomonadati</taxon>
        <taxon>Pseudomonadota</taxon>
        <taxon>Alphaproteobacteria</taxon>
        <taxon>Acetobacterales</taxon>
        <taxon>Acetobacteraceae</taxon>
        <taxon>Bombella</taxon>
    </lineage>
</organism>
<dbReference type="PIRSF" id="PIRSF006060">
    <property type="entry name" value="AA_transporter"/>
    <property type="match status" value="1"/>
</dbReference>
<feature type="transmembrane region" description="Helical" evidence="6">
    <location>
        <begin position="58"/>
        <end position="81"/>
    </location>
</feature>
<keyword evidence="2" id="KW-0813">Transport</keyword>
<feature type="transmembrane region" description="Helical" evidence="6">
    <location>
        <begin position="102"/>
        <end position="125"/>
    </location>
</feature>
<evidence type="ECO:0000256" key="5">
    <source>
        <dbReference type="ARBA" id="ARBA00023136"/>
    </source>
</evidence>
<proteinExistence type="predicted"/>
<feature type="transmembrane region" description="Helical" evidence="6">
    <location>
        <begin position="272"/>
        <end position="296"/>
    </location>
</feature>
<feature type="transmembrane region" description="Helical" evidence="6">
    <location>
        <begin position="468"/>
        <end position="488"/>
    </location>
</feature>
<dbReference type="AlphaFoldDB" id="A0A1S8GRZ5"/>
<evidence type="ECO:0000313" key="8">
    <source>
        <dbReference type="Proteomes" id="UP000200980"/>
    </source>
</evidence>
<feature type="transmembrane region" description="Helical" evidence="6">
    <location>
        <begin position="162"/>
        <end position="182"/>
    </location>
</feature>
<dbReference type="STRING" id="1539051.AL01_02310"/>
<dbReference type="OrthoDB" id="9804700at2"/>
<feature type="transmembrane region" description="Helical" evidence="6">
    <location>
        <begin position="30"/>
        <end position="52"/>
    </location>
</feature>
<feature type="transmembrane region" description="Helical" evidence="6">
    <location>
        <begin position="230"/>
        <end position="251"/>
    </location>
</feature>
<keyword evidence="8" id="KW-1185">Reference proteome</keyword>
<dbReference type="PANTHER" id="PTHR43243:SF4">
    <property type="entry name" value="CATIONIC AMINO ACID TRANSPORTER 4"/>
    <property type="match status" value="1"/>
</dbReference>
<dbReference type="InterPro" id="IPR002293">
    <property type="entry name" value="AA/rel_permease1"/>
</dbReference>